<sequence length="406" mass="44377">MSPLDPQSLIDDLAKTLRRSVVVADSEIRLMWASPHYGDEDGARVSAILQRRASPDGVRHILSHGLVEWKFPGVVEASPALSMNRRLVYPLRHDGRLLAVLFVIDADDSLTADEDELIRSVGARLQEPVRQLLAEPDDGDTRLHGTICRLVDPDPDTRSAAAVEARALGMSERSAVTAFAVIDSLGQEVKDGREQALLVGVLRCMSLRWAVVVDQRVLAIDGGDRATRLARARAGVAGTAGGGCRVVAGCGGRADLHDQVGSYEQADRALRGAAMIPQMGEALGEWELGAYRVLLQLPDSALRRKALPDEIRRLLDDPRADQLFDSLEAYLDCGGSGTEAARLLHVHRTSLYYRLQRIEQLTGSDLADGMCRLHLHLGVKQARLAMAAERRADTEVTHTPNRLRHT</sequence>
<accession>A0A1G8DX96</accession>
<dbReference type="InterPro" id="IPR051448">
    <property type="entry name" value="CdaR-like_regulators"/>
</dbReference>
<dbReference type="Proteomes" id="UP000198967">
    <property type="component" value="Unassembled WGS sequence"/>
</dbReference>
<feature type="domain" description="PucR C-terminal helix-turn-helix" evidence="1">
    <location>
        <begin position="323"/>
        <end position="379"/>
    </location>
</feature>
<dbReference type="Gene3D" id="1.10.10.2840">
    <property type="entry name" value="PucR C-terminal helix-turn-helix domain"/>
    <property type="match status" value="1"/>
</dbReference>
<dbReference type="PANTHER" id="PTHR33744:SF17">
    <property type="entry name" value="CONSERVED PROTEIN"/>
    <property type="match status" value="1"/>
</dbReference>
<gene>
    <name evidence="2" type="ORF">SAMN05216377_12912</name>
</gene>
<dbReference type="STRING" id="366584.SAMN05216377_12912"/>
<organism evidence="2 3">
    <name type="scientific">Pseudonocardia oroxyli</name>
    <dbReference type="NCBI Taxonomy" id="366584"/>
    <lineage>
        <taxon>Bacteria</taxon>
        <taxon>Bacillati</taxon>
        <taxon>Actinomycetota</taxon>
        <taxon>Actinomycetes</taxon>
        <taxon>Pseudonocardiales</taxon>
        <taxon>Pseudonocardiaceae</taxon>
        <taxon>Pseudonocardia</taxon>
    </lineage>
</organism>
<dbReference type="InterPro" id="IPR025736">
    <property type="entry name" value="PucR_C-HTH_dom"/>
</dbReference>
<proteinExistence type="predicted"/>
<dbReference type="InterPro" id="IPR042070">
    <property type="entry name" value="PucR_C-HTH_sf"/>
</dbReference>
<dbReference type="InterPro" id="IPR009057">
    <property type="entry name" value="Homeodomain-like_sf"/>
</dbReference>
<name>A0A1G8DX96_PSEOR</name>
<dbReference type="PANTHER" id="PTHR33744">
    <property type="entry name" value="CARBOHYDRATE DIACID REGULATOR"/>
    <property type="match status" value="1"/>
</dbReference>
<dbReference type="AlphaFoldDB" id="A0A1G8DX96"/>
<dbReference type="Pfam" id="PF13556">
    <property type="entry name" value="HTH_30"/>
    <property type="match status" value="1"/>
</dbReference>
<evidence type="ECO:0000313" key="3">
    <source>
        <dbReference type="Proteomes" id="UP000198967"/>
    </source>
</evidence>
<dbReference type="RefSeq" id="WP_093089763.1">
    <property type="nucleotide sequence ID" value="NZ_FNBE01000029.1"/>
</dbReference>
<evidence type="ECO:0000259" key="1">
    <source>
        <dbReference type="Pfam" id="PF13556"/>
    </source>
</evidence>
<evidence type="ECO:0000313" key="2">
    <source>
        <dbReference type="EMBL" id="SDH62284.1"/>
    </source>
</evidence>
<dbReference type="SUPFAM" id="SSF46689">
    <property type="entry name" value="Homeodomain-like"/>
    <property type="match status" value="1"/>
</dbReference>
<protein>
    <submittedName>
        <fullName evidence="2">PucR C-terminal helix-turn-helix domain-containing protein</fullName>
    </submittedName>
</protein>
<dbReference type="OrthoDB" id="4534407at2"/>
<dbReference type="EMBL" id="FNBE01000029">
    <property type="protein sequence ID" value="SDH62284.1"/>
    <property type="molecule type" value="Genomic_DNA"/>
</dbReference>
<reference evidence="2 3" key="1">
    <citation type="submission" date="2016-10" db="EMBL/GenBank/DDBJ databases">
        <authorList>
            <person name="de Groot N.N."/>
        </authorList>
    </citation>
    <scope>NUCLEOTIDE SEQUENCE [LARGE SCALE GENOMIC DNA]</scope>
    <source>
        <strain evidence="2 3">CGMCC 4.3143</strain>
    </source>
</reference>
<keyword evidence="3" id="KW-1185">Reference proteome</keyword>